<dbReference type="SUPFAM" id="SSF53067">
    <property type="entry name" value="Actin-like ATPase domain"/>
    <property type="match status" value="1"/>
</dbReference>
<feature type="non-terminal residue" evidence="4">
    <location>
        <position position="1"/>
    </location>
</feature>
<evidence type="ECO:0000256" key="3">
    <source>
        <dbReference type="ARBA" id="ARBA00022840"/>
    </source>
</evidence>
<evidence type="ECO:0008006" key="6">
    <source>
        <dbReference type="Google" id="ProtNLM"/>
    </source>
</evidence>
<keyword evidence="3" id="KW-0067">ATP-binding</keyword>
<evidence type="ECO:0000313" key="4">
    <source>
        <dbReference type="EMBL" id="OXD99740.1"/>
    </source>
</evidence>
<dbReference type="Pfam" id="PF00012">
    <property type="entry name" value="HSP70"/>
    <property type="match status" value="1"/>
</dbReference>
<dbReference type="InterPro" id="IPR043129">
    <property type="entry name" value="ATPase_NBD"/>
</dbReference>
<dbReference type="FunFam" id="3.30.420.40:FF:000028">
    <property type="entry name" value="heat shock 70 kDa protein-like"/>
    <property type="match status" value="1"/>
</dbReference>
<feature type="non-terminal residue" evidence="4">
    <location>
        <position position="74"/>
    </location>
</feature>
<organism evidence="4 5">
    <name type="scientific">Vibrio parahaemolyticus</name>
    <dbReference type="NCBI Taxonomy" id="670"/>
    <lineage>
        <taxon>Bacteria</taxon>
        <taxon>Pseudomonadati</taxon>
        <taxon>Pseudomonadota</taxon>
        <taxon>Gammaproteobacteria</taxon>
        <taxon>Vibrionales</taxon>
        <taxon>Vibrionaceae</taxon>
        <taxon>Vibrio</taxon>
    </lineage>
</organism>
<comment type="similarity">
    <text evidence="1">Belongs to the heat shock protein 70 family.</text>
</comment>
<name>A0A227H3L3_VIBPH</name>
<protein>
    <recommendedName>
        <fullName evidence="6">Fe-S protein assembly chaperone HscA</fullName>
    </recommendedName>
</protein>
<dbReference type="Gene3D" id="3.30.420.40">
    <property type="match status" value="1"/>
</dbReference>
<evidence type="ECO:0000256" key="1">
    <source>
        <dbReference type="ARBA" id="ARBA00007381"/>
    </source>
</evidence>
<evidence type="ECO:0000313" key="5">
    <source>
        <dbReference type="Proteomes" id="UP000214596"/>
    </source>
</evidence>
<gene>
    <name evidence="4" type="ORF">CA163_39720</name>
</gene>
<dbReference type="PROSITE" id="PS00297">
    <property type="entry name" value="HSP70_1"/>
    <property type="match status" value="1"/>
</dbReference>
<dbReference type="GO" id="GO:0005524">
    <property type="term" value="F:ATP binding"/>
    <property type="evidence" value="ECO:0007669"/>
    <property type="project" value="UniProtKB-KW"/>
</dbReference>
<dbReference type="AlphaFoldDB" id="A0A227H3L3"/>
<dbReference type="Proteomes" id="UP000214596">
    <property type="component" value="Unassembled WGS sequence"/>
</dbReference>
<reference evidence="4 5" key="1">
    <citation type="journal article" date="2017" name="Appl. Environ. Microbiol.">
        <title>Parallel evolution of two clades of a major Atlantic endemic Vibrio parahaemolyticus pathogen lineage by independent acquisition of related pathogenicity islands.</title>
        <authorList>
            <person name="Xu F."/>
            <person name="Gonzalez-Escalona N."/>
            <person name="Drees K.P."/>
            <person name="Sebra R.P."/>
            <person name="Cooper V.S."/>
            <person name="Jones S.H."/>
            <person name="Whistler C.A."/>
        </authorList>
    </citation>
    <scope>NUCLEOTIDE SEQUENCE [LARGE SCALE GENOMIC DNA]</scope>
    <source>
        <strain evidence="4 5">MAVP-3</strain>
    </source>
</reference>
<evidence type="ECO:0000256" key="2">
    <source>
        <dbReference type="ARBA" id="ARBA00022741"/>
    </source>
</evidence>
<dbReference type="InterPro" id="IPR013126">
    <property type="entry name" value="Hsp_70_fam"/>
</dbReference>
<accession>A0A227H3L3</accession>
<dbReference type="PRINTS" id="PR00301">
    <property type="entry name" value="HEATSHOCK70"/>
</dbReference>
<dbReference type="InterPro" id="IPR018181">
    <property type="entry name" value="Heat_shock_70_CS"/>
</dbReference>
<comment type="caution">
    <text evidence="4">The sequence shown here is derived from an EMBL/GenBank/DDBJ whole genome shotgun (WGS) entry which is preliminary data.</text>
</comment>
<sequence length="74" mass="7687">GQSSAPHEHKLAAGIDLGTTNSLVASVRSGDATTLNDEQGRSILPSVVNYSAESTVVGYDAKAKAEFEPENTII</sequence>
<keyword evidence="2" id="KW-0547">Nucleotide-binding</keyword>
<dbReference type="EMBL" id="NIXT01005628">
    <property type="protein sequence ID" value="OXD99740.1"/>
    <property type="molecule type" value="Genomic_DNA"/>
</dbReference>
<proteinExistence type="inferred from homology"/>
<dbReference type="GO" id="GO:0140662">
    <property type="term" value="F:ATP-dependent protein folding chaperone"/>
    <property type="evidence" value="ECO:0007669"/>
    <property type="project" value="InterPro"/>
</dbReference>